<feature type="region of interest" description="Disordered" evidence="1">
    <location>
        <begin position="323"/>
        <end position="391"/>
    </location>
</feature>
<dbReference type="EMBL" id="JARJLG010000136">
    <property type="protein sequence ID" value="KAJ7738680.1"/>
    <property type="molecule type" value="Genomic_DNA"/>
</dbReference>
<dbReference type="Proteomes" id="UP001215280">
    <property type="component" value="Unassembled WGS sequence"/>
</dbReference>
<protein>
    <submittedName>
        <fullName evidence="2">Uncharacterized protein</fullName>
    </submittedName>
</protein>
<feature type="compositionally biased region" description="Low complexity" evidence="1">
    <location>
        <begin position="356"/>
        <end position="391"/>
    </location>
</feature>
<organism evidence="2 3">
    <name type="scientific">Mycena maculata</name>
    <dbReference type="NCBI Taxonomy" id="230809"/>
    <lineage>
        <taxon>Eukaryota</taxon>
        <taxon>Fungi</taxon>
        <taxon>Dikarya</taxon>
        <taxon>Basidiomycota</taxon>
        <taxon>Agaricomycotina</taxon>
        <taxon>Agaricomycetes</taxon>
        <taxon>Agaricomycetidae</taxon>
        <taxon>Agaricales</taxon>
        <taxon>Marasmiineae</taxon>
        <taxon>Mycenaceae</taxon>
        <taxon>Mycena</taxon>
    </lineage>
</organism>
<keyword evidence="3" id="KW-1185">Reference proteome</keyword>
<evidence type="ECO:0000313" key="3">
    <source>
        <dbReference type="Proteomes" id="UP001215280"/>
    </source>
</evidence>
<evidence type="ECO:0000313" key="2">
    <source>
        <dbReference type="EMBL" id="KAJ7738680.1"/>
    </source>
</evidence>
<accession>A0AAD7MZ08</accession>
<reference evidence="2" key="1">
    <citation type="submission" date="2023-03" db="EMBL/GenBank/DDBJ databases">
        <title>Massive genome expansion in bonnet fungi (Mycena s.s.) driven by repeated elements and novel gene families across ecological guilds.</title>
        <authorList>
            <consortium name="Lawrence Berkeley National Laboratory"/>
            <person name="Harder C.B."/>
            <person name="Miyauchi S."/>
            <person name="Viragh M."/>
            <person name="Kuo A."/>
            <person name="Thoen E."/>
            <person name="Andreopoulos B."/>
            <person name="Lu D."/>
            <person name="Skrede I."/>
            <person name="Drula E."/>
            <person name="Henrissat B."/>
            <person name="Morin E."/>
            <person name="Kohler A."/>
            <person name="Barry K."/>
            <person name="LaButti K."/>
            <person name="Morin E."/>
            <person name="Salamov A."/>
            <person name="Lipzen A."/>
            <person name="Mereny Z."/>
            <person name="Hegedus B."/>
            <person name="Baldrian P."/>
            <person name="Stursova M."/>
            <person name="Weitz H."/>
            <person name="Taylor A."/>
            <person name="Grigoriev I.V."/>
            <person name="Nagy L.G."/>
            <person name="Martin F."/>
            <person name="Kauserud H."/>
        </authorList>
    </citation>
    <scope>NUCLEOTIDE SEQUENCE</scope>
    <source>
        <strain evidence="2">CBHHK188m</strain>
    </source>
</reference>
<dbReference type="AlphaFoldDB" id="A0AAD7MZ08"/>
<evidence type="ECO:0000256" key="1">
    <source>
        <dbReference type="SAM" id="MobiDB-lite"/>
    </source>
</evidence>
<sequence length="560" mass="61759">MLKSKAPTLSAHSKRNPSKVPQQPRKRVSDTAKAMRVLFTQKRKEQAAALEEDLKEHWEAQEELIETLVLRYNRTEDYIRKVVCNGIKYGAKRAPSLYHAILHNICKKKREEGDDSNMREAIADLKGEEYQHIKASLSKEEQDEHIAQLVEHCGEKAHSPRATTKSCHQDAVQTINRIEDVASAVFFMLDLFLRTDVYKVHHLDVVRKMEQWAGNQENENTLDAVKSQISEMANDGLRKLLNKQTVQVEWSNYKLKMVHELGVELAGWPGNNEIKAPSKLVAVDAHRVRDLLRQDKIKWVVLTSTQREEVAEEIEALCEAATRARKKKSSAIDATGEDDAATSTPPTDISPGADNTTTAHTPPAAQAPPAVQAPPATHAPAVTHTPPAVHAPPAAMDMPAFIPASFPASTEFAGGVQPAGAAGVEGGFDPDGNFNFSELDWDLVPPPSHLGTSKEGVLDPGSHWILNTVNRNEEDHSYGANSVFAISHNSALANSASMANMLENDSSTWFRGSSYTTHGGFTNSQDDMFANYAPTWNTLKTLTLRAMNSKPHTTHNTINN</sequence>
<gene>
    <name evidence="2" type="ORF">DFH07DRAFT_966015</name>
</gene>
<comment type="caution">
    <text evidence="2">The sequence shown here is derived from an EMBL/GenBank/DDBJ whole genome shotgun (WGS) entry which is preliminary data.</text>
</comment>
<feature type="region of interest" description="Disordered" evidence="1">
    <location>
        <begin position="1"/>
        <end position="30"/>
    </location>
</feature>
<proteinExistence type="predicted"/>
<name>A0AAD7MZ08_9AGAR</name>